<dbReference type="Proteomes" id="UP000290540">
    <property type="component" value="Unassembled WGS sequence"/>
</dbReference>
<sequence>MGSVMPSKRVDLAAMGNNEGFNISPFGFGDSLDQVANLNPKPRILLLDLVKGLVYFEGG</sequence>
<dbReference type="AlphaFoldDB" id="A0A4Q2V0E6"/>
<evidence type="ECO:0000313" key="1">
    <source>
        <dbReference type="EMBL" id="RYC79962.1"/>
    </source>
</evidence>
<proteinExistence type="predicted"/>
<name>A0A4Q2V0E6_FUSOX</name>
<protein>
    <submittedName>
        <fullName evidence="1">Uncharacterized protein</fullName>
    </submittedName>
</protein>
<organism evidence="1 2">
    <name type="scientific">Fusarium oxysporum f. sp. narcissi</name>
    <dbReference type="NCBI Taxonomy" id="451672"/>
    <lineage>
        <taxon>Eukaryota</taxon>
        <taxon>Fungi</taxon>
        <taxon>Dikarya</taxon>
        <taxon>Ascomycota</taxon>
        <taxon>Pezizomycotina</taxon>
        <taxon>Sordariomycetes</taxon>
        <taxon>Hypocreomycetidae</taxon>
        <taxon>Hypocreales</taxon>
        <taxon>Nectriaceae</taxon>
        <taxon>Fusarium</taxon>
        <taxon>Fusarium oxysporum species complex</taxon>
    </lineage>
</organism>
<evidence type="ECO:0000313" key="2">
    <source>
        <dbReference type="Proteomes" id="UP000290540"/>
    </source>
</evidence>
<comment type="caution">
    <text evidence="1">The sequence shown here is derived from an EMBL/GenBank/DDBJ whole genome shotgun (WGS) entry which is preliminary data.</text>
</comment>
<reference evidence="1 2" key="1">
    <citation type="submission" date="2016-12" db="EMBL/GenBank/DDBJ databases">
        <title>Draft genome sequence of Fusarium oxysporum causing rot on Narcissus.</title>
        <authorList>
            <person name="Armitage A.D."/>
            <person name="Taylor A."/>
            <person name="Clarkson J.P."/>
            <person name="Harrison R.J."/>
            <person name="Jackson A.C."/>
        </authorList>
    </citation>
    <scope>NUCLEOTIDE SEQUENCE [LARGE SCALE GENOMIC DNA]</scope>
    <source>
        <strain evidence="1 2">N139</strain>
    </source>
</reference>
<dbReference type="EMBL" id="MQTW01000471">
    <property type="protein sequence ID" value="RYC79962.1"/>
    <property type="molecule type" value="Genomic_DNA"/>
</dbReference>
<gene>
    <name evidence="1" type="ORF">BFJ63_vAg17160</name>
</gene>
<accession>A0A4Q2V0E6</accession>